<evidence type="ECO:0000313" key="4">
    <source>
        <dbReference type="EMBL" id="CDY45261.1"/>
    </source>
</evidence>
<reference evidence="4 5" key="1">
    <citation type="journal article" date="2014" name="Science">
        <title>Plant genetics. Early allopolyploid evolution in the post-Neolithic Brassica napus oilseed genome.</title>
        <authorList>
            <person name="Chalhoub B."/>
            <person name="Denoeud F."/>
            <person name="Liu S."/>
            <person name="Parkin I.A."/>
            <person name="Tang H."/>
            <person name="Wang X."/>
            <person name="Chiquet J."/>
            <person name="Belcram H."/>
            <person name="Tong C."/>
            <person name="Samans B."/>
            <person name="Correa M."/>
            <person name="Da Silva C."/>
            <person name="Just J."/>
            <person name="Falentin C."/>
            <person name="Koh C.S."/>
            <person name="Le Clainche I."/>
            <person name="Bernard M."/>
            <person name="Bento P."/>
            <person name="Noel B."/>
            <person name="Labadie K."/>
            <person name="Alberti A."/>
            <person name="Charles M."/>
            <person name="Arnaud D."/>
            <person name="Guo H."/>
            <person name="Daviaud C."/>
            <person name="Alamery S."/>
            <person name="Jabbari K."/>
            <person name="Zhao M."/>
            <person name="Edger P.P."/>
            <person name="Chelaifa H."/>
            <person name="Tack D."/>
            <person name="Lassalle G."/>
            <person name="Mestiri I."/>
            <person name="Schnel N."/>
            <person name="Le Paslier M.C."/>
            <person name="Fan G."/>
            <person name="Renault V."/>
            <person name="Bayer P.E."/>
            <person name="Golicz A.A."/>
            <person name="Manoli S."/>
            <person name="Lee T.H."/>
            <person name="Thi V.H."/>
            <person name="Chalabi S."/>
            <person name="Hu Q."/>
            <person name="Fan C."/>
            <person name="Tollenaere R."/>
            <person name="Lu Y."/>
            <person name="Battail C."/>
            <person name="Shen J."/>
            <person name="Sidebottom C.H."/>
            <person name="Wang X."/>
            <person name="Canaguier A."/>
            <person name="Chauveau A."/>
            <person name="Berard A."/>
            <person name="Deniot G."/>
            <person name="Guan M."/>
            <person name="Liu Z."/>
            <person name="Sun F."/>
            <person name="Lim Y.P."/>
            <person name="Lyons E."/>
            <person name="Town C.D."/>
            <person name="Bancroft I."/>
            <person name="Wang X."/>
            <person name="Meng J."/>
            <person name="Ma J."/>
            <person name="Pires J.C."/>
            <person name="King G.J."/>
            <person name="Brunel D."/>
            <person name="Delourme R."/>
            <person name="Renard M."/>
            <person name="Aury J.M."/>
            <person name="Adams K.L."/>
            <person name="Batley J."/>
            <person name="Snowdon R.J."/>
            <person name="Tost J."/>
            <person name="Edwards D."/>
            <person name="Zhou Y."/>
            <person name="Hua W."/>
            <person name="Sharpe A.G."/>
            <person name="Paterson A.H."/>
            <person name="Guan C."/>
            <person name="Wincker P."/>
        </authorList>
    </citation>
    <scope>NUCLEOTIDE SEQUENCE [LARGE SCALE GENOMIC DNA]</scope>
    <source>
        <strain evidence="5">cv. Darmor-bzh</strain>
    </source>
</reference>
<dbReference type="Pfam" id="PF13041">
    <property type="entry name" value="PPR_2"/>
    <property type="match status" value="1"/>
</dbReference>
<dbReference type="OMA" id="AHRIFMW"/>
<reference evidence="3" key="3">
    <citation type="submission" date="2021-01" db="EMBL/GenBank/DDBJ databases">
        <authorList>
            <consortium name="Genoscope - CEA"/>
            <person name="William W."/>
        </authorList>
    </citation>
    <scope>NUCLEOTIDE SEQUENCE</scope>
</reference>
<name>A0A078I5S0_BRANA</name>
<keyword evidence="1" id="KW-0677">Repeat</keyword>
<dbReference type="EMBL" id="LK032619">
    <property type="protein sequence ID" value="CDY45261.1"/>
    <property type="molecule type" value="Genomic_DNA"/>
</dbReference>
<accession>A0A078I5S0</accession>
<dbReference type="Proteomes" id="UP001295469">
    <property type="component" value="Chromosome A06"/>
</dbReference>
<proteinExistence type="predicted"/>
<organism evidence="4 5">
    <name type="scientific">Brassica napus</name>
    <name type="common">Rape</name>
    <dbReference type="NCBI Taxonomy" id="3708"/>
    <lineage>
        <taxon>Eukaryota</taxon>
        <taxon>Viridiplantae</taxon>
        <taxon>Streptophyta</taxon>
        <taxon>Embryophyta</taxon>
        <taxon>Tracheophyta</taxon>
        <taxon>Spermatophyta</taxon>
        <taxon>Magnoliopsida</taxon>
        <taxon>eudicotyledons</taxon>
        <taxon>Gunneridae</taxon>
        <taxon>Pentapetalae</taxon>
        <taxon>rosids</taxon>
        <taxon>malvids</taxon>
        <taxon>Brassicales</taxon>
        <taxon>Brassicaceae</taxon>
        <taxon>Brassiceae</taxon>
        <taxon>Brassica</taxon>
    </lineage>
</organism>
<reference evidence="4" key="2">
    <citation type="submission" date="2014-06" db="EMBL/GenBank/DDBJ databases">
        <authorList>
            <person name="Genoscope - CEA"/>
        </authorList>
    </citation>
    <scope>NUCLEOTIDE SEQUENCE</scope>
</reference>
<keyword evidence="5" id="KW-1185">Reference proteome</keyword>
<gene>
    <name evidence="4" type="primary">BnaA06g09310D</name>
    <name evidence="3" type="ORF">DARMORV10_A06P10510.1</name>
    <name evidence="4" type="ORF">GSBRNA2T00081703001</name>
</gene>
<sequence>MIDSGDSKPDEVTMVSALSACGHVGDIELGDWIVDYIAKNQVNFGVSGYRSLIFMHARCGNLREAKRVLEEMNGRDIVSYNTLISAFSANEDGVEMLNLFSKMKEVGIEPDRVTYTDVLTACSCLGLLEEDQRTLRNPSADHYSCLDDILS</sequence>
<dbReference type="InterPro" id="IPR046960">
    <property type="entry name" value="PPR_At4g14850-like_plant"/>
</dbReference>
<dbReference type="PANTHER" id="PTHR47926:SF373">
    <property type="entry name" value="TETRATRICOPEPTIDE-LIKE HELICAL DOMAIN SUPERFAMILY, DYW DOMAIN-CONTAINING PROTEIN"/>
    <property type="match status" value="1"/>
</dbReference>
<evidence type="ECO:0000313" key="5">
    <source>
        <dbReference type="Proteomes" id="UP000028999"/>
    </source>
</evidence>
<dbReference type="GO" id="GO:0003723">
    <property type="term" value="F:RNA binding"/>
    <property type="evidence" value="ECO:0007669"/>
    <property type="project" value="InterPro"/>
</dbReference>
<dbReference type="Gramene" id="CDY45261">
    <property type="protein sequence ID" value="CDY45261"/>
    <property type="gene ID" value="GSBRNA2T00081703001"/>
</dbReference>
<dbReference type="AlphaFoldDB" id="A0A078I5S0"/>
<dbReference type="PaxDb" id="3708-A0A078I5S0"/>
<dbReference type="InterPro" id="IPR002885">
    <property type="entry name" value="PPR_rpt"/>
</dbReference>
<dbReference type="PANTHER" id="PTHR47926">
    <property type="entry name" value="PENTATRICOPEPTIDE REPEAT-CONTAINING PROTEIN"/>
    <property type="match status" value="1"/>
</dbReference>
<dbReference type="EMBL" id="HG994360">
    <property type="protein sequence ID" value="CAF2083112.1"/>
    <property type="molecule type" value="Genomic_DNA"/>
</dbReference>
<dbReference type="InterPro" id="IPR011990">
    <property type="entry name" value="TPR-like_helical_dom_sf"/>
</dbReference>
<dbReference type="GO" id="GO:0009451">
    <property type="term" value="P:RNA modification"/>
    <property type="evidence" value="ECO:0007669"/>
    <property type="project" value="InterPro"/>
</dbReference>
<protein>
    <submittedName>
        <fullName evidence="3">(rape) hypothetical protein</fullName>
    </submittedName>
    <submittedName>
        <fullName evidence="4">BnaA06g09310D protein</fullName>
    </submittedName>
</protein>
<evidence type="ECO:0000256" key="1">
    <source>
        <dbReference type="ARBA" id="ARBA00022737"/>
    </source>
</evidence>
<evidence type="ECO:0000256" key="2">
    <source>
        <dbReference type="PROSITE-ProRule" id="PRU00708"/>
    </source>
</evidence>
<dbReference type="NCBIfam" id="TIGR00756">
    <property type="entry name" value="PPR"/>
    <property type="match status" value="1"/>
</dbReference>
<dbReference type="PROSITE" id="PS51375">
    <property type="entry name" value="PPR"/>
    <property type="match status" value="1"/>
</dbReference>
<dbReference type="SMR" id="A0A078I5S0"/>
<dbReference type="Proteomes" id="UP000028999">
    <property type="component" value="Unassembled WGS sequence"/>
</dbReference>
<evidence type="ECO:0000313" key="3">
    <source>
        <dbReference type="EMBL" id="CAF2083112.1"/>
    </source>
</evidence>
<dbReference type="Gene3D" id="1.25.40.10">
    <property type="entry name" value="Tetratricopeptide repeat domain"/>
    <property type="match status" value="1"/>
</dbReference>
<feature type="repeat" description="PPR" evidence="2">
    <location>
        <begin position="76"/>
        <end position="110"/>
    </location>
</feature>